<evidence type="ECO:0000313" key="5">
    <source>
        <dbReference type="Proteomes" id="UP000189177"/>
    </source>
</evidence>
<comment type="similarity">
    <text evidence="2">Belongs to the skp family.</text>
</comment>
<dbReference type="PIRSF" id="PIRSF002094">
    <property type="entry name" value="OMP26_Skp"/>
    <property type="match status" value="1"/>
</dbReference>
<reference evidence="4 5" key="1">
    <citation type="submission" date="2017-02" db="EMBL/GenBank/DDBJ databases">
        <title>Genomic diversity within the haloalkaliphilic genus Thioalkalivibrio.</title>
        <authorList>
            <person name="Ahn A.-C."/>
            <person name="Meier-Kolthoff J."/>
            <person name="Overmars L."/>
            <person name="Richter M."/>
            <person name="Woyke T."/>
            <person name="Sorokin D.Y."/>
            <person name="Muyzer G."/>
        </authorList>
    </citation>
    <scope>NUCLEOTIDE SEQUENCE [LARGE SCALE GENOMIC DNA]</scope>
    <source>
        <strain evidence="4 5">HL17</strain>
    </source>
</reference>
<dbReference type="InterPro" id="IPR005632">
    <property type="entry name" value="Chaperone_Skp"/>
</dbReference>
<dbReference type="OrthoDB" id="5294628at2"/>
<dbReference type="GO" id="GO:0050821">
    <property type="term" value="P:protein stabilization"/>
    <property type="evidence" value="ECO:0007669"/>
    <property type="project" value="TreeGrafter"/>
</dbReference>
<gene>
    <name evidence="4" type="ORF">B1A74_11770</name>
</gene>
<evidence type="ECO:0008006" key="6">
    <source>
        <dbReference type="Google" id="ProtNLM"/>
    </source>
</evidence>
<dbReference type="Pfam" id="PF03938">
    <property type="entry name" value="OmpH"/>
    <property type="match status" value="1"/>
</dbReference>
<comment type="caution">
    <text evidence="4">The sequence shown here is derived from an EMBL/GenBank/DDBJ whole genome shotgun (WGS) entry which is preliminary data.</text>
</comment>
<evidence type="ECO:0000313" key="4">
    <source>
        <dbReference type="EMBL" id="OOC09277.1"/>
    </source>
</evidence>
<dbReference type="Proteomes" id="UP000189177">
    <property type="component" value="Unassembled WGS sequence"/>
</dbReference>
<keyword evidence="3" id="KW-0175">Coiled coil</keyword>
<dbReference type="SMART" id="SM00935">
    <property type="entry name" value="OmpH"/>
    <property type="match status" value="1"/>
</dbReference>
<protein>
    <recommendedName>
        <fullName evidence="6">Molecular chaperone Skp</fullName>
    </recommendedName>
</protein>
<sequence length="171" mass="19638">MKAWITAGIGVALVVAGWTAVPAIAGAQTVGYVTMNRILEDSPQAEQAMRELEEEFSPRDSELVAEREELQRLRDRLEREGDMMDPSERAALEREFSARSREFRRAQESFSEDLNVRRNEELSRLQRRINDAIAELARERDIDVILTERNVLYASDRVDITDDVLAAMQRE</sequence>
<evidence type="ECO:0000256" key="3">
    <source>
        <dbReference type="SAM" id="Coils"/>
    </source>
</evidence>
<accession>A0A1V2ZVW8</accession>
<dbReference type="EMBL" id="MUZR01000054">
    <property type="protein sequence ID" value="OOC09277.1"/>
    <property type="molecule type" value="Genomic_DNA"/>
</dbReference>
<dbReference type="SUPFAM" id="SSF111384">
    <property type="entry name" value="OmpH-like"/>
    <property type="match status" value="1"/>
</dbReference>
<evidence type="ECO:0000256" key="2">
    <source>
        <dbReference type="PIRNR" id="PIRNR002094"/>
    </source>
</evidence>
<organism evidence="4 5">
    <name type="scientific">Thioalkalivibrio halophilus</name>
    <dbReference type="NCBI Taxonomy" id="252474"/>
    <lineage>
        <taxon>Bacteria</taxon>
        <taxon>Pseudomonadati</taxon>
        <taxon>Pseudomonadota</taxon>
        <taxon>Gammaproteobacteria</taxon>
        <taxon>Chromatiales</taxon>
        <taxon>Ectothiorhodospiraceae</taxon>
        <taxon>Thioalkalivibrio</taxon>
    </lineage>
</organism>
<proteinExistence type="inferred from homology"/>
<feature type="coiled-coil region" evidence="3">
    <location>
        <begin position="35"/>
        <end position="83"/>
    </location>
</feature>
<keyword evidence="1" id="KW-0732">Signal</keyword>
<dbReference type="STRING" id="252474.B1A74_11770"/>
<dbReference type="PANTHER" id="PTHR35089:SF1">
    <property type="entry name" value="CHAPERONE PROTEIN SKP"/>
    <property type="match status" value="1"/>
</dbReference>
<dbReference type="Gene3D" id="3.30.910.20">
    <property type="entry name" value="Skp domain"/>
    <property type="match status" value="1"/>
</dbReference>
<dbReference type="AlphaFoldDB" id="A0A1V2ZVW8"/>
<evidence type="ECO:0000256" key="1">
    <source>
        <dbReference type="ARBA" id="ARBA00022729"/>
    </source>
</evidence>
<dbReference type="PANTHER" id="PTHR35089">
    <property type="entry name" value="CHAPERONE PROTEIN SKP"/>
    <property type="match status" value="1"/>
</dbReference>
<keyword evidence="5" id="KW-1185">Reference proteome</keyword>
<dbReference type="RefSeq" id="WP_018947804.1">
    <property type="nucleotide sequence ID" value="NZ_MUZR01000054.1"/>
</dbReference>
<feature type="coiled-coil region" evidence="3">
    <location>
        <begin position="115"/>
        <end position="142"/>
    </location>
</feature>
<dbReference type="GO" id="GO:0051082">
    <property type="term" value="F:unfolded protein binding"/>
    <property type="evidence" value="ECO:0007669"/>
    <property type="project" value="InterPro"/>
</dbReference>
<dbReference type="GO" id="GO:0005829">
    <property type="term" value="C:cytosol"/>
    <property type="evidence" value="ECO:0007669"/>
    <property type="project" value="TreeGrafter"/>
</dbReference>
<name>A0A1V2ZVW8_9GAMM</name>
<dbReference type="InterPro" id="IPR024930">
    <property type="entry name" value="Skp_dom_sf"/>
</dbReference>